<dbReference type="PANTHER" id="PTHR12558">
    <property type="entry name" value="CELL DIVISION CYCLE 16,23,27"/>
    <property type="match status" value="1"/>
</dbReference>
<keyword evidence="1" id="KW-0802">TPR repeat</keyword>
<evidence type="ECO:0000256" key="1">
    <source>
        <dbReference type="PROSITE-ProRule" id="PRU00339"/>
    </source>
</evidence>
<feature type="repeat" description="TPR" evidence="1">
    <location>
        <begin position="105"/>
        <end position="138"/>
    </location>
</feature>
<dbReference type="Pfam" id="PF13181">
    <property type="entry name" value="TPR_8"/>
    <property type="match status" value="2"/>
</dbReference>
<dbReference type="InterPro" id="IPR019734">
    <property type="entry name" value="TPR_rpt"/>
</dbReference>
<dbReference type="PANTHER" id="PTHR12558:SF13">
    <property type="entry name" value="CELL DIVISION CYCLE PROTEIN 27 HOMOLOG"/>
    <property type="match status" value="1"/>
</dbReference>
<dbReference type="PROSITE" id="PS50293">
    <property type="entry name" value="TPR_REGION"/>
    <property type="match status" value="1"/>
</dbReference>
<accession>A0A7C4UFF9</accession>
<sequence length="172" mass="20309">MKKLYPYIIIFFSISLISLLVFLPFSFKGKKEDTFLADSLFILSIKYFSLKDYHLSLKITRRLVDIQPDYGMNLFNLAFLYEIISEFDSAIIYYERCINVDPEIYAAYYRVGRLYLMKGDFNEGVSYLRSAIHLNPFFLDAYKELSKALFATGDIRGYKEINERIKSLENKR</sequence>
<name>A0A7C4UFF9_UNCW3</name>
<dbReference type="AlphaFoldDB" id="A0A7C4UFF9"/>
<organism evidence="3">
    <name type="scientific">candidate division WOR-3 bacterium</name>
    <dbReference type="NCBI Taxonomy" id="2052148"/>
    <lineage>
        <taxon>Bacteria</taxon>
        <taxon>Bacteria division WOR-3</taxon>
    </lineage>
</organism>
<comment type="caution">
    <text evidence="3">The sequence shown here is derived from an EMBL/GenBank/DDBJ whole genome shotgun (WGS) entry which is preliminary data.</text>
</comment>
<feature type="transmembrane region" description="Helical" evidence="2">
    <location>
        <begin position="6"/>
        <end position="27"/>
    </location>
</feature>
<dbReference type="SMART" id="SM00028">
    <property type="entry name" value="TPR"/>
    <property type="match status" value="3"/>
</dbReference>
<reference evidence="3" key="1">
    <citation type="journal article" date="2020" name="mSystems">
        <title>Genome- and Community-Level Interaction Insights into Carbon Utilization and Element Cycling Functions of Hydrothermarchaeota in Hydrothermal Sediment.</title>
        <authorList>
            <person name="Zhou Z."/>
            <person name="Liu Y."/>
            <person name="Xu W."/>
            <person name="Pan J."/>
            <person name="Luo Z.H."/>
            <person name="Li M."/>
        </authorList>
    </citation>
    <scope>NUCLEOTIDE SEQUENCE [LARGE SCALE GENOMIC DNA]</scope>
    <source>
        <strain evidence="3">SpSt-780</strain>
    </source>
</reference>
<keyword evidence="2" id="KW-1133">Transmembrane helix</keyword>
<dbReference type="PROSITE" id="PS50005">
    <property type="entry name" value="TPR"/>
    <property type="match status" value="2"/>
</dbReference>
<proteinExistence type="predicted"/>
<dbReference type="Gene3D" id="1.25.40.10">
    <property type="entry name" value="Tetratricopeptide repeat domain"/>
    <property type="match status" value="1"/>
</dbReference>
<dbReference type="InterPro" id="IPR011990">
    <property type="entry name" value="TPR-like_helical_dom_sf"/>
</dbReference>
<gene>
    <name evidence="3" type="ORF">ENV67_01275</name>
</gene>
<feature type="repeat" description="TPR" evidence="1">
    <location>
        <begin position="71"/>
        <end position="104"/>
    </location>
</feature>
<evidence type="ECO:0000256" key="2">
    <source>
        <dbReference type="SAM" id="Phobius"/>
    </source>
</evidence>
<evidence type="ECO:0000313" key="3">
    <source>
        <dbReference type="EMBL" id="HGW91158.1"/>
    </source>
</evidence>
<keyword evidence="2" id="KW-0812">Transmembrane</keyword>
<dbReference type="EMBL" id="DTHG01000015">
    <property type="protein sequence ID" value="HGW91158.1"/>
    <property type="molecule type" value="Genomic_DNA"/>
</dbReference>
<keyword evidence="2" id="KW-0472">Membrane</keyword>
<dbReference type="SUPFAM" id="SSF48452">
    <property type="entry name" value="TPR-like"/>
    <property type="match status" value="1"/>
</dbReference>
<protein>
    <submittedName>
        <fullName evidence="3">Tetratricopeptide repeat protein</fullName>
    </submittedName>
</protein>